<organism evidence="1 2">
    <name type="scientific">Dendrolimus kikuchii</name>
    <dbReference type="NCBI Taxonomy" id="765133"/>
    <lineage>
        <taxon>Eukaryota</taxon>
        <taxon>Metazoa</taxon>
        <taxon>Ecdysozoa</taxon>
        <taxon>Arthropoda</taxon>
        <taxon>Hexapoda</taxon>
        <taxon>Insecta</taxon>
        <taxon>Pterygota</taxon>
        <taxon>Neoptera</taxon>
        <taxon>Endopterygota</taxon>
        <taxon>Lepidoptera</taxon>
        <taxon>Glossata</taxon>
        <taxon>Ditrysia</taxon>
        <taxon>Bombycoidea</taxon>
        <taxon>Lasiocampidae</taxon>
        <taxon>Dendrolimus</taxon>
    </lineage>
</organism>
<dbReference type="EMBL" id="CM034409">
    <property type="protein sequence ID" value="KAJ0171981.1"/>
    <property type="molecule type" value="Genomic_DNA"/>
</dbReference>
<reference evidence="1 2" key="1">
    <citation type="journal article" date="2021" name="Front. Genet.">
        <title>Chromosome-Level Genome Assembly Reveals Significant Gene Expansion in the Toll and IMD Signaling Pathways of Dendrolimus kikuchii.</title>
        <authorList>
            <person name="Zhou J."/>
            <person name="Wu P."/>
            <person name="Xiong Z."/>
            <person name="Liu N."/>
            <person name="Zhao N."/>
            <person name="Ji M."/>
            <person name="Qiu Y."/>
            <person name="Yang B."/>
        </authorList>
    </citation>
    <scope>NUCLEOTIDE SEQUENCE [LARGE SCALE GENOMIC DNA]</scope>
    <source>
        <strain evidence="1">Ann1</strain>
    </source>
</reference>
<sequence>MKCAGCLKINKDLHGLKCTTSSCGKIFCSLCINVSLNSEQKKTWICPDCCPIQKRGGDNSSTPIRSSAEMENVTMRKKINTITESVEIRELAAVMSRLTNEFSCLKTQLKEVTDSLSHCHERMDELVRSINSSKNRLKTLEKRDLELIKLEGAVERLQSDLNIQEQINLRNELEIVGISEINNENLEDIGKLAAQKVGVKLEEGDVDWVTRAGPRFSTTMKNAQVQAQTTKLPRPIVVRLIRKAKRDEFLKAAKSRKNMSTTDLEVTGPTVKIFFNERLTKANRLLFRECRVRAKKHGYAFCWINQGAIYIRQQEGKSAQLIRSQIDLDRILSSNVP</sequence>
<dbReference type="Proteomes" id="UP000824533">
    <property type="component" value="Linkage Group LG23"/>
</dbReference>
<proteinExistence type="predicted"/>
<evidence type="ECO:0000313" key="2">
    <source>
        <dbReference type="Proteomes" id="UP000824533"/>
    </source>
</evidence>
<keyword evidence="2" id="KW-1185">Reference proteome</keyword>
<gene>
    <name evidence="1" type="ORF">K1T71_012744</name>
</gene>
<comment type="caution">
    <text evidence="1">The sequence shown here is derived from an EMBL/GenBank/DDBJ whole genome shotgun (WGS) entry which is preliminary data.</text>
</comment>
<protein>
    <submittedName>
        <fullName evidence="1">Uncharacterized protein</fullName>
    </submittedName>
</protein>
<name>A0ACC1CKL4_9NEOP</name>
<accession>A0ACC1CKL4</accession>
<evidence type="ECO:0000313" key="1">
    <source>
        <dbReference type="EMBL" id="KAJ0171981.1"/>
    </source>
</evidence>